<keyword evidence="1" id="KW-0812">Transmembrane</keyword>
<keyword evidence="1" id="KW-1133">Transmembrane helix</keyword>
<gene>
    <name evidence="2" type="ORF">WI372_09725</name>
</gene>
<evidence type="ECO:0000313" key="3">
    <source>
        <dbReference type="Proteomes" id="UP001484239"/>
    </source>
</evidence>
<organism evidence="2 3">
    <name type="scientific">Gaopeijia maritima</name>
    <dbReference type="NCBI Taxonomy" id="3119007"/>
    <lineage>
        <taxon>Bacteria</taxon>
        <taxon>Pseudomonadati</taxon>
        <taxon>Gemmatimonadota</taxon>
        <taxon>Longimicrobiia</taxon>
        <taxon>Gaopeijiales</taxon>
        <taxon>Gaopeijiaceae</taxon>
        <taxon>Gaopeijia</taxon>
    </lineage>
</organism>
<comment type="caution">
    <text evidence="2">The sequence shown here is derived from an EMBL/GenBank/DDBJ whole genome shotgun (WGS) entry which is preliminary data.</text>
</comment>
<sequence length="135" mass="13081">MSRPEARLAPWGIALSCVLALGAYASAFTAGGASVGSAVALALATALLIAAFVALGVGQGGFRRGPVLLAVATILLVVGGGISAALLIGAPEGPGAPLYGGLPAGAALVLYGVGLVPALVVPLLYAWGFEAEDEE</sequence>
<proteinExistence type="predicted"/>
<feature type="transmembrane region" description="Helical" evidence="1">
    <location>
        <begin position="108"/>
        <end position="129"/>
    </location>
</feature>
<protein>
    <submittedName>
        <fullName evidence="2">Uncharacterized protein</fullName>
    </submittedName>
</protein>
<evidence type="ECO:0000313" key="2">
    <source>
        <dbReference type="EMBL" id="MEK9501257.1"/>
    </source>
</evidence>
<accession>A0ABU9E936</accession>
<feature type="transmembrane region" description="Helical" evidence="1">
    <location>
        <begin position="35"/>
        <end position="55"/>
    </location>
</feature>
<dbReference type="EMBL" id="JBBHLI010000004">
    <property type="protein sequence ID" value="MEK9501257.1"/>
    <property type="molecule type" value="Genomic_DNA"/>
</dbReference>
<keyword evidence="1" id="KW-0472">Membrane</keyword>
<dbReference type="RefSeq" id="WP_405277443.1">
    <property type="nucleotide sequence ID" value="NZ_CP144380.1"/>
</dbReference>
<keyword evidence="3" id="KW-1185">Reference proteome</keyword>
<reference evidence="2 3" key="1">
    <citation type="submission" date="2024-02" db="EMBL/GenBank/DDBJ databases">
        <title>A novel Gemmatimonadota bacterium.</title>
        <authorList>
            <person name="Du Z.-J."/>
            <person name="Ye Y.-Q."/>
        </authorList>
    </citation>
    <scope>NUCLEOTIDE SEQUENCE [LARGE SCALE GENOMIC DNA]</scope>
    <source>
        <strain evidence="2 3">DH-20</strain>
    </source>
</reference>
<evidence type="ECO:0000256" key="1">
    <source>
        <dbReference type="SAM" id="Phobius"/>
    </source>
</evidence>
<dbReference type="Proteomes" id="UP001484239">
    <property type="component" value="Unassembled WGS sequence"/>
</dbReference>
<name>A0ABU9E936_9BACT</name>
<feature type="transmembrane region" description="Helical" evidence="1">
    <location>
        <begin position="67"/>
        <end position="88"/>
    </location>
</feature>